<comment type="caution">
    <text evidence="2">The sequence shown here is derived from an EMBL/GenBank/DDBJ whole genome shotgun (WGS) entry which is preliminary data.</text>
</comment>
<organism evidence="2 3">
    <name type="scientific">Mauremys mutica</name>
    <name type="common">yellowpond turtle</name>
    <dbReference type="NCBI Taxonomy" id="74926"/>
    <lineage>
        <taxon>Eukaryota</taxon>
        <taxon>Metazoa</taxon>
        <taxon>Chordata</taxon>
        <taxon>Craniata</taxon>
        <taxon>Vertebrata</taxon>
        <taxon>Euteleostomi</taxon>
        <taxon>Archelosauria</taxon>
        <taxon>Testudinata</taxon>
        <taxon>Testudines</taxon>
        <taxon>Cryptodira</taxon>
        <taxon>Durocryptodira</taxon>
        <taxon>Testudinoidea</taxon>
        <taxon>Geoemydidae</taxon>
        <taxon>Geoemydinae</taxon>
        <taxon>Mauremys</taxon>
    </lineage>
</organism>
<gene>
    <name evidence="2" type="ORF">KIL84_002185</name>
</gene>
<dbReference type="AlphaFoldDB" id="A0A9D3XKK3"/>
<sequence length="117" mass="12746">MGAPFIHERFACPPAAAWFSAHPQRSPGRAWHLECSPQNTKPPMLFPAGKAIFARTGHQRCYLGWLHRSNTPPRASQCQQAGCSPGKGWTQPCTEPDGSHGAQSRFAVESPSPSPQQ</sequence>
<feature type="compositionally biased region" description="Polar residues" evidence="1">
    <location>
        <begin position="71"/>
        <end position="82"/>
    </location>
</feature>
<feature type="region of interest" description="Disordered" evidence="1">
    <location>
        <begin position="71"/>
        <end position="117"/>
    </location>
</feature>
<reference evidence="2" key="1">
    <citation type="submission" date="2021-09" db="EMBL/GenBank/DDBJ databases">
        <title>The genome of Mauremys mutica provides insights into the evolution of semi-aquatic lifestyle.</title>
        <authorList>
            <person name="Gong S."/>
            <person name="Gao Y."/>
        </authorList>
    </citation>
    <scope>NUCLEOTIDE SEQUENCE</scope>
    <source>
        <strain evidence="2">MM-2020</strain>
        <tissue evidence="2">Muscle</tissue>
    </source>
</reference>
<dbReference type="Proteomes" id="UP000827986">
    <property type="component" value="Unassembled WGS sequence"/>
</dbReference>
<proteinExistence type="predicted"/>
<accession>A0A9D3XKK3</accession>
<dbReference type="EMBL" id="JAHDVG010000469">
    <property type="protein sequence ID" value="KAH1181251.1"/>
    <property type="molecule type" value="Genomic_DNA"/>
</dbReference>
<evidence type="ECO:0000313" key="3">
    <source>
        <dbReference type="Proteomes" id="UP000827986"/>
    </source>
</evidence>
<name>A0A9D3XKK3_9SAUR</name>
<protein>
    <submittedName>
        <fullName evidence="2">Uncharacterized protein</fullName>
    </submittedName>
</protein>
<keyword evidence="3" id="KW-1185">Reference proteome</keyword>
<evidence type="ECO:0000313" key="2">
    <source>
        <dbReference type="EMBL" id="KAH1181251.1"/>
    </source>
</evidence>
<evidence type="ECO:0000256" key="1">
    <source>
        <dbReference type="SAM" id="MobiDB-lite"/>
    </source>
</evidence>